<evidence type="ECO:0000256" key="5">
    <source>
        <dbReference type="PROSITE-ProRule" id="PRU00277"/>
    </source>
</evidence>
<dbReference type="PROSITE" id="PS50059">
    <property type="entry name" value="FKBP_PPIASE"/>
    <property type="match status" value="1"/>
</dbReference>
<comment type="similarity">
    <text evidence="2 6">Belongs to the FKBP-type PPIase family.</text>
</comment>
<name>A0A7G9SAZ3_9SPHN</name>
<evidence type="ECO:0000313" key="8">
    <source>
        <dbReference type="EMBL" id="QNN65018.1"/>
    </source>
</evidence>
<keyword evidence="4 5" id="KW-0413">Isomerase</keyword>
<dbReference type="KEGG" id="srhi:H9L12_12610"/>
<dbReference type="RefSeq" id="WP_187542015.1">
    <property type="nucleotide sequence ID" value="NZ_CP060717.1"/>
</dbReference>
<evidence type="ECO:0000256" key="3">
    <source>
        <dbReference type="ARBA" id="ARBA00023110"/>
    </source>
</evidence>
<accession>A0A7G9SAZ3</accession>
<dbReference type="SUPFAM" id="SSF54534">
    <property type="entry name" value="FKBP-like"/>
    <property type="match status" value="1"/>
</dbReference>
<dbReference type="AlphaFoldDB" id="A0A7G9SAZ3"/>
<reference evidence="8 9" key="1">
    <citation type="submission" date="2020-08" db="EMBL/GenBank/DDBJ databases">
        <title>Genome sequence of Sphingomonas rhizophila KACC 19189T.</title>
        <authorList>
            <person name="Hyun D.-W."/>
            <person name="Bae J.-W."/>
        </authorList>
    </citation>
    <scope>NUCLEOTIDE SEQUENCE [LARGE SCALE GENOMIC DNA]</scope>
    <source>
        <strain evidence="8 9">KACC 19189</strain>
    </source>
</reference>
<evidence type="ECO:0000256" key="4">
    <source>
        <dbReference type="ARBA" id="ARBA00023235"/>
    </source>
</evidence>
<gene>
    <name evidence="8" type="ORF">H9L12_12610</name>
</gene>
<dbReference type="GO" id="GO:0003755">
    <property type="term" value="F:peptidyl-prolyl cis-trans isomerase activity"/>
    <property type="evidence" value="ECO:0007669"/>
    <property type="project" value="UniProtKB-UniRule"/>
</dbReference>
<dbReference type="PANTHER" id="PTHR43811">
    <property type="entry name" value="FKBP-TYPE PEPTIDYL-PROLYL CIS-TRANS ISOMERASE FKPA"/>
    <property type="match status" value="1"/>
</dbReference>
<evidence type="ECO:0000259" key="7">
    <source>
        <dbReference type="PROSITE" id="PS50059"/>
    </source>
</evidence>
<keyword evidence="3 5" id="KW-0697">Rotamase</keyword>
<dbReference type="InterPro" id="IPR046357">
    <property type="entry name" value="PPIase_dom_sf"/>
</dbReference>
<dbReference type="Proteomes" id="UP000515955">
    <property type="component" value="Chromosome"/>
</dbReference>
<dbReference type="InterPro" id="IPR001179">
    <property type="entry name" value="PPIase_FKBP_dom"/>
</dbReference>
<comment type="catalytic activity">
    <reaction evidence="1 5 6">
        <text>[protein]-peptidylproline (omega=180) = [protein]-peptidylproline (omega=0)</text>
        <dbReference type="Rhea" id="RHEA:16237"/>
        <dbReference type="Rhea" id="RHEA-COMP:10747"/>
        <dbReference type="Rhea" id="RHEA-COMP:10748"/>
        <dbReference type="ChEBI" id="CHEBI:83833"/>
        <dbReference type="ChEBI" id="CHEBI:83834"/>
        <dbReference type="EC" id="5.2.1.8"/>
    </reaction>
</comment>
<evidence type="ECO:0000256" key="1">
    <source>
        <dbReference type="ARBA" id="ARBA00000971"/>
    </source>
</evidence>
<dbReference type="PANTHER" id="PTHR43811:SF19">
    <property type="entry name" value="39 KDA FK506-BINDING NUCLEAR PROTEIN"/>
    <property type="match status" value="1"/>
</dbReference>
<evidence type="ECO:0000256" key="2">
    <source>
        <dbReference type="ARBA" id="ARBA00006577"/>
    </source>
</evidence>
<organism evidence="8 9">
    <name type="scientific">Sphingomonas rhizophila</name>
    <dbReference type="NCBI Taxonomy" id="2071607"/>
    <lineage>
        <taxon>Bacteria</taxon>
        <taxon>Pseudomonadati</taxon>
        <taxon>Pseudomonadota</taxon>
        <taxon>Alphaproteobacteria</taxon>
        <taxon>Sphingomonadales</taxon>
        <taxon>Sphingomonadaceae</taxon>
        <taxon>Sphingomonas</taxon>
    </lineage>
</organism>
<protein>
    <recommendedName>
        <fullName evidence="6">Peptidyl-prolyl cis-trans isomerase</fullName>
        <ecNumber evidence="6">5.2.1.8</ecNumber>
    </recommendedName>
</protein>
<evidence type="ECO:0000256" key="6">
    <source>
        <dbReference type="RuleBase" id="RU003915"/>
    </source>
</evidence>
<dbReference type="Pfam" id="PF00254">
    <property type="entry name" value="FKBP_C"/>
    <property type="match status" value="1"/>
</dbReference>
<keyword evidence="9" id="KW-1185">Reference proteome</keyword>
<dbReference type="EMBL" id="CP060717">
    <property type="protein sequence ID" value="QNN65018.1"/>
    <property type="molecule type" value="Genomic_DNA"/>
</dbReference>
<evidence type="ECO:0000313" key="9">
    <source>
        <dbReference type="Proteomes" id="UP000515955"/>
    </source>
</evidence>
<dbReference type="EC" id="5.2.1.8" evidence="6"/>
<feature type="domain" description="PPIase FKBP-type" evidence="7">
    <location>
        <begin position="66"/>
        <end position="151"/>
    </location>
</feature>
<sequence>MTVTQVPLRPIARGSLVKLWLAIALLVIAAFALARFGTSSFQFETTASGIQFRTIAPGTGDRIKAVDGVYLEYDGRLPDGKVFDSTQGKPVPMIPQQVIPGFSEALQMMQKGGQYTVRIPAALGYGANVPPGGPIPPNSDLIFDVKIIEVIPNAALMQQQGPPPGAMPPGQ</sequence>
<dbReference type="Gene3D" id="3.10.50.40">
    <property type="match status" value="1"/>
</dbReference>
<proteinExistence type="inferred from homology"/>